<evidence type="ECO:0000256" key="1">
    <source>
        <dbReference type="SAM" id="MobiDB-lite"/>
    </source>
</evidence>
<dbReference type="EMBL" id="UGSG01000001">
    <property type="protein sequence ID" value="SUA80449.1"/>
    <property type="molecule type" value="Genomic_DNA"/>
</dbReference>
<reference evidence="2 3" key="1">
    <citation type="submission" date="2018-06" db="EMBL/GenBank/DDBJ databases">
        <authorList>
            <consortium name="Pathogen Informatics"/>
            <person name="Doyle S."/>
        </authorList>
    </citation>
    <scope>NUCLEOTIDE SEQUENCE [LARGE SCALE GENOMIC DNA]</scope>
    <source>
        <strain evidence="2 3">NCTC13160</strain>
    </source>
</reference>
<evidence type="ECO:0000313" key="3">
    <source>
        <dbReference type="Proteomes" id="UP000254573"/>
    </source>
</evidence>
<dbReference type="InterPro" id="IPR006427">
    <property type="entry name" value="Portal_HK97"/>
</dbReference>
<dbReference type="NCBIfam" id="TIGR01537">
    <property type="entry name" value="portal_HK97"/>
    <property type="match status" value="1"/>
</dbReference>
<dbReference type="Pfam" id="PF04860">
    <property type="entry name" value="Phage_portal"/>
    <property type="match status" value="1"/>
</dbReference>
<dbReference type="KEGG" id="ppnm:LV28_18985"/>
<dbReference type="AlphaFoldDB" id="A0A378YVJ1"/>
<organism evidence="2 3">
    <name type="scientific">Pandoraea pnomenusa</name>
    <dbReference type="NCBI Taxonomy" id="93220"/>
    <lineage>
        <taxon>Bacteria</taxon>
        <taxon>Pseudomonadati</taxon>
        <taxon>Pseudomonadota</taxon>
        <taxon>Betaproteobacteria</taxon>
        <taxon>Burkholderiales</taxon>
        <taxon>Burkholderiaceae</taxon>
        <taxon>Pandoraea</taxon>
    </lineage>
</organism>
<accession>A0A378YVJ1</accession>
<name>A0A378YVJ1_9BURK</name>
<sequence>MTQRLNNQGDADRTGSTILRNWNAQRQAQRAQAQGQSQPVPVSEITSGTEAYGWLTGGVGRGRAVTERTAMSAATVYACVSLIGGAIAATKIEEFESNGLDLLPVKSEFWYLLNEEMHTRWAAGVGWEFGMQSLLLHGDMFLRIRRASRMSSRIAAFEPYHPLAVFPDIVGDRLTYTLWNQATGTVEVIDQDDMLHVPGPGFDGRRGMSQIRYALRNPVALADATGELFDALTTDGLRPDLVLKTDQKVDEQTVLMLRKQWIERYSGLSNSTAPIILGGGMEVKEISMTVADAKLLEARQQTDYDICGIFGVMPYLIGRPEKTTTLGSSVEQFGINFVKYTLQRHMVKIAQELNRKVVRNATRTVQHDVTSLERGDLKSLYDSLRVAIGRPGEPGFMTVNEARRKVNLPVHQDGDTLFKGTNDGAKPNPATAE</sequence>
<dbReference type="InterPro" id="IPR006944">
    <property type="entry name" value="Phage/GTA_portal"/>
</dbReference>
<protein>
    <submittedName>
        <fullName evidence="2">Phage portal protein, HK97 family</fullName>
    </submittedName>
</protein>
<dbReference type="Proteomes" id="UP000254573">
    <property type="component" value="Unassembled WGS sequence"/>
</dbReference>
<dbReference type="OrthoDB" id="9765386at2"/>
<feature type="region of interest" description="Disordered" evidence="1">
    <location>
        <begin position="410"/>
        <end position="433"/>
    </location>
</feature>
<gene>
    <name evidence="2" type="ORF">NCTC13160_03749</name>
</gene>
<dbReference type="RefSeq" id="WP_038619941.1">
    <property type="nucleotide sequence ID" value="NZ_CP009553.3"/>
</dbReference>
<proteinExistence type="predicted"/>
<evidence type="ECO:0000313" key="2">
    <source>
        <dbReference type="EMBL" id="SUA80449.1"/>
    </source>
</evidence>